<evidence type="ECO:0000313" key="1">
    <source>
        <dbReference type="EMBL" id="MFB2652857.1"/>
    </source>
</evidence>
<sequence length="408" mass="42932">MLNGSMLKRSSWGVGGVVLLLATSVFAKETAYFSGVTEVKINGATTMAYVVNPNGSPGVDLASALAPNTNVSMKLTWSIIDKNEGQKTEYPQDMSLSAATSDGSIPSNSITISPDKCTFTSITGTCEFVISFTTPNTEGGFHINVDAVTKNSGPNGLLNSDAVISFTVAEPQQAPAKIDTAIAVVNQCYEYQAGDVEFNATLTASPNVPIAGATLNFGINTTNDNATSSLMDAAQTNLDGVANITYNINDLTAGDYFVLVDYEGDNIYDSSASSGTLGIYYSFNGFLPPINDDNTSIFGNGRVIPVKIKLVDANGTPVVDAKPEIQIYKTTDGIWLGEEEMVTSSVSAADSGQTMRYDPVEQQYIYNADLSGLDSGTYAIVVDTGGSSCNGETTHAALITVQKKGNKK</sequence>
<evidence type="ECO:0000313" key="2">
    <source>
        <dbReference type="Proteomes" id="UP001576726"/>
    </source>
</evidence>
<organism evidence="1 2">
    <name type="scientific">Shewanella seohaensis</name>
    <dbReference type="NCBI Taxonomy" id="755175"/>
    <lineage>
        <taxon>Bacteria</taxon>
        <taxon>Pseudomonadati</taxon>
        <taxon>Pseudomonadota</taxon>
        <taxon>Gammaproteobacteria</taxon>
        <taxon>Alteromonadales</taxon>
        <taxon>Shewanellaceae</taxon>
        <taxon>Shewanella</taxon>
    </lineage>
</organism>
<dbReference type="NCBIfam" id="NF038114">
    <property type="entry name" value="rightmost"/>
    <property type="match status" value="1"/>
</dbReference>
<name>A0ABV4VUJ0_9GAMM</name>
<protein>
    <submittedName>
        <fullName evidence="1">PxKF domain-containing protein</fullName>
    </submittedName>
</protein>
<proteinExistence type="predicted"/>
<comment type="caution">
    <text evidence="1">The sequence shown here is derived from an EMBL/GenBank/DDBJ whole genome shotgun (WGS) entry which is preliminary data.</text>
</comment>
<dbReference type="RefSeq" id="WP_374918984.1">
    <property type="nucleotide sequence ID" value="NZ_JBHFGJ010000003.1"/>
</dbReference>
<accession>A0ABV4VUJ0</accession>
<keyword evidence="2" id="KW-1185">Reference proteome</keyword>
<dbReference type="Proteomes" id="UP001576726">
    <property type="component" value="Unassembled WGS sequence"/>
</dbReference>
<reference evidence="1 2" key="1">
    <citation type="submission" date="2024-09" db="EMBL/GenBank/DDBJ databases">
        <authorList>
            <person name="Zhang Y."/>
        </authorList>
    </citation>
    <scope>NUCLEOTIDE SEQUENCE [LARGE SCALE GENOMIC DNA]</scope>
    <source>
        <strain evidence="1 2">SH314</strain>
    </source>
</reference>
<gene>
    <name evidence="1" type="ORF">ACE02L_08895</name>
</gene>
<dbReference type="EMBL" id="JBHFGJ010000003">
    <property type="protein sequence ID" value="MFB2652857.1"/>
    <property type="molecule type" value="Genomic_DNA"/>
</dbReference>